<proteinExistence type="inferred from homology"/>
<dbReference type="PANTHER" id="PTHR36528:SF1">
    <property type="entry name" value="CRISPR SYSTEM SINGLE-STRAND-SPECIFIC DEOXYRIBONUCLEASE CAS10_CSM1 (SUBTYPE III-A)"/>
    <property type="match status" value="1"/>
</dbReference>
<keyword evidence="10" id="KW-0051">Antiviral defense</keyword>
<keyword evidence="9" id="KW-0067">ATP-binding</keyword>
<keyword evidence="3" id="KW-0808">Transferase</keyword>
<keyword evidence="8" id="KW-0269">Exonuclease</keyword>
<dbReference type="InterPro" id="IPR052117">
    <property type="entry name" value="Cas10/Csm1_subtype-III-A"/>
</dbReference>
<dbReference type="InterPro" id="IPR054767">
    <property type="entry name" value="Cas10-Cmr2_palm2"/>
</dbReference>
<comment type="similarity">
    <text evidence="1">Belongs to the CRISPR-associated Cas10/Csm1 family.</text>
</comment>
<dbReference type="GO" id="GO:0004527">
    <property type="term" value="F:exonuclease activity"/>
    <property type="evidence" value="ECO:0007669"/>
    <property type="project" value="UniProtKB-KW"/>
</dbReference>
<dbReference type="GO" id="GO:0005524">
    <property type="term" value="F:ATP binding"/>
    <property type="evidence" value="ECO:0007669"/>
    <property type="project" value="UniProtKB-KW"/>
</dbReference>
<protein>
    <recommendedName>
        <fullName evidence="2">CRISPR system single-strand-specific deoxyribonuclease Cas10/Csm1 (subtype III-A)</fullName>
    </recommendedName>
    <alternativeName>
        <fullName evidence="11">Cyclic oligoadenylate synthase</fullName>
    </alternativeName>
</protein>
<dbReference type="RefSeq" id="WP_222581308.1">
    <property type="nucleotide sequence ID" value="NZ_JAHVHU010000017.1"/>
</dbReference>
<evidence type="ECO:0000256" key="5">
    <source>
        <dbReference type="ARBA" id="ARBA00022741"/>
    </source>
</evidence>
<evidence type="ECO:0000259" key="12">
    <source>
        <dbReference type="PROSITE" id="PS50887"/>
    </source>
</evidence>
<dbReference type="Proteomes" id="UP000753961">
    <property type="component" value="Unassembled WGS sequence"/>
</dbReference>
<evidence type="ECO:0000256" key="10">
    <source>
        <dbReference type="ARBA" id="ARBA00023118"/>
    </source>
</evidence>
<dbReference type="InterPro" id="IPR013408">
    <property type="entry name" value="Cas10/Csm1"/>
</dbReference>
<evidence type="ECO:0000256" key="9">
    <source>
        <dbReference type="ARBA" id="ARBA00022840"/>
    </source>
</evidence>
<keyword evidence="4" id="KW-0540">Nuclease</keyword>
<reference evidence="13" key="1">
    <citation type="submission" date="2021-06" db="EMBL/GenBank/DDBJ databases">
        <title>44 bacteria genomes isolated from Dapeng, Shenzhen.</title>
        <authorList>
            <person name="Zheng W."/>
            <person name="Yu S."/>
            <person name="Huang Y."/>
        </authorList>
    </citation>
    <scope>NUCLEOTIDE SEQUENCE</scope>
    <source>
        <strain evidence="13">DP5N28-2</strain>
    </source>
</reference>
<evidence type="ECO:0000313" key="14">
    <source>
        <dbReference type="Proteomes" id="UP000753961"/>
    </source>
</evidence>
<evidence type="ECO:0000256" key="6">
    <source>
        <dbReference type="ARBA" id="ARBA00022759"/>
    </source>
</evidence>
<dbReference type="GO" id="GO:0051607">
    <property type="term" value="P:defense response to virus"/>
    <property type="evidence" value="ECO:0007669"/>
    <property type="project" value="UniProtKB-KW"/>
</dbReference>
<evidence type="ECO:0000256" key="2">
    <source>
        <dbReference type="ARBA" id="ARBA00014333"/>
    </source>
</evidence>
<evidence type="ECO:0000256" key="11">
    <source>
        <dbReference type="ARBA" id="ARBA00032922"/>
    </source>
</evidence>
<evidence type="ECO:0000256" key="4">
    <source>
        <dbReference type="ARBA" id="ARBA00022722"/>
    </source>
</evidence>
<dbReference type="Gene3D" id="3.30.70.270">
    <property type="match status" value="1"/>
</dbReference>
<dbReference type="InterPro" id="IPR043128">
    <property type="entry name" value="Rev_trsase/Diguanyl_cyclase"/>
</dbReference>
<dbReference type="EMBL" id="JAHVHU010000017">
    <property type="protein sequence ID" value="MBY5959773.1"/>
    <property type="molecule type" value="Genomic_DNA"/>
</dbReference>
<dbReference type="Pfam" id="PF22335">
    <property type="entry name" value="Cas10-Cmr2_palm2"/>
    <property type="match status" value="1"/>
</dbReference>
<dbReference type="Pfam" id="PF18211">
    <property type="entry name" value="Csm1_B"/>
    <property type="match status" value="1"/>
</dbReference>
<comment type="caution">
    <text evidence="13">The sequence shown here is derived from an EMBL/GenBank/DDBJ whole genome shotgun (WGS) entry which is preliminary data.</text>
</comment>
<dbReference type="PANTHER" id="PTHR36528">
    <property type="entry name" value="CRISPR SYSTEM SINGLE-STRAND-SPECIFIC DEOXYRIBONUCLEASE CAS10/CSM1 (SUBTYPE III-A)"/>
    <property type="match status" value="1"/>
</dbReference>
<gene>
    <name evidence="13" type="primary">cas10</name>
    <name evidence="13" type="ORF">KUV50_16585</name>
</gene>
<evidence type="ECO:0000256" key="1">
    <source>
        <dbReference type="ARBA" id="ARBA00005700"/>
    </source>
</evidence>
<keyword evidence="7" id="KW-0378">Hydrolase</keyword>
<keyword evidence="14" id="KW-1185">Reference proteome</keyword>
<dbReference type="GO" id="GO:0004519">
    <property type="term" value="F:endonuclease activity"/>
    <property type="evidence" value="ECO:0007669"/>
    <property type="project" value="UniProtKB-KW"/>
</dbReference>
<organism evidence="13 14">
    <name type="scientific">Membranihabitans marinus</name>
    <dbReference type="NCBI Taxonomy" id="1227546"/>
    <lineage>
        <taxon>Bacteria</taxon>
        <taxon>Pseudomonadati</taxon>
        <taxon>Bacteroidota</taxon>
        <taxon>Saprospiria</taxon>
        <taxon>Saprospirales</taxon>
        <taxon>Saprospiraceae</taxon>
        <taxon>Membranihabitans</taxon>
    </lineage>
</organism>
<evidence type="ECO:0000256" key="8">
    <source>
        <dbReference type="ARBA" id="ARBA00022839"/>
    </source>
</evidence>
<dbReference type="AlphaFoldDB" id="A0A953LBH6"/>
<dbReference type="NCBIfam" id="TIGR02578">
    <property type="entry name" value="cas_TM1811_Csm1"/>
    <property type="match status" value="1"/>
</dbReference>
<dbReference type="PROSITE" id="PS50887">
    <property type="entry name" value="GGDEF"/>
    <property type="match status" value="1"/>
</dbReference>
<evidence type="ECO:0000256" key="7">
    <source>
        <dbReference type="ARBA" id="ARBA00022801"/>
    </source>
</evidence>
<dbReference type="InterPro" id="IPR000160">
    <property type="entry name" value="GGDEF_dom"/>
</dbReference>
<dbReference type="GO" id="GO:0016740">
    <property type="term" value="F:transferase activity"/>
    <property type="evidence" value="ECO:0007669"/>
    <property type="project" value="UniProtKB-KW"/>
</dbReference>
<keyword evidence="6" id="KW-0255">Endonuclease</keyword>
<evidence type="ECO:0000313" key="13">
    <source>
        <dbReference type="EMBL" id="MBY5959773.1"/>
    </source>
</evidence>
<dbReference type="InterPro" id="IPR041062">
    <property type="entry name" value="Csm1_B"/>
</dbReference>
<feature type="domain" description="GGDEF" evidence="12">
    <location>
        <begin position="651"/>
        <end position="791"/>
    </location>
</feature>
<accession>A0A953LBH6</accession>
<name>A0A953LBH6_9BACT</name>
<evidence type="ECO:0000256" key="3">
    <source>
        <dbReference type="ARBA" id="ARBA00022679"/>
    </source>
</evidence>
<sequence>MIERITIAALLHDIGKFYQRGQENIATDSDLYRRYKKLMTLICPENRYGGLGYKHAFWTYKFFEDFGTKFRELMQNLNEEFGTDATETNEDNLINLSIYHHNPHSEVQALIQMADWWSSGLDRRNDSFAMEEKYDEAIDFGKYAFRRRPLESIFQNISLDKNTGSPEKEQPNESSYRYGYLLRALDLKKDSIFPYRLTQDGIKDLTPEYNILYNQFKEDFLKIPVKNYRVFIDTLDHILKKFTWCIPSSTIGMANVSLYNHLKTTAGIAACLYKYQKSTEEDVGIDPYEYNSTEQRIRIKDNHYPVLLTCIDISGIQSFIYNIASRKAAMSLKGRSYYLHLLMQSVIKEICNHKAIQLSTIQTIYNSGGKAYLFLPNTKAVKKALEEVKKEMERRLWNTHKLTLYLCIGYVPFRYRFDKQQDGSFKTGLVTTEEKVIQMEDLWKMVSEEAAKSKSRKYESIIAPNSNSGDSIFHLLFGNGEEGIELDFTDKYDICTGEPLYGMDFKTLDTHDASEKKVYVSKETYVQTELGRVLKDADFNFSFSKHHSFEDKNYKTNKRLSIRPLNGNTGFHLFDDLNLIDGEDADFRKIVSSSDVHCDMLNRTDFMKFYLKGYNASYGFSFYGGNKQPQSEYGRLKTFNELVIAENGKSAKLGVLRMDVDNLGSIFIRGLSKELKTFSAYATLSSQLDIFFSGFLNTIRNADKYKDFVSILYSGGDDIFAVGRWDRILDFGLEVRESFKEFTCHNPNIDISGGLILTGAKFPISKSAQMAGEAETSAKNFERNINSKKTNRAAISLFGIQVGWEEWNDVEKYKEILEKILDTHGSGVSLLHKIQIARTIKKDQESDSKTVVDYSYIWRLLYFLKRYSSKDNEEHIDKLYKKIMCSNQSRNIDLLAVAARWVELLNQLK</sequence>
<keyword evidence="5" id="KW-0547">Nucleotide-binding</keyword>